<reference evidence="9 10" key="1">
    <citation type="journal article" date="2021" name="Environ. Microbiol.">
        <title>Genetic insights into the dark matter of the mammalian gut microbiota through targeted genome reconstruction.</title>
        <authorList>
            <person name="Lugli G.A."/>
            <person name="Alessandri G."/>
            <person name="Milani C."/>
            <person name="Viappiani A."/>
            <person name="Fontana F."/>
            <person name="Tarracchini C."/>
            <person name="Mancabelli L."/>
            <person name="Argentini C."/>
            <person name="Ruiz L."/>
            <person name="Margolles A."/>
            <person name="van Sinderen D."/>
            <person name="Turroni F."/>
            <person name="Ventura M."/>
        </authorList>
    </citation>
    <scope>NUCLEOTIDE SEQUENCE [LARGE SCALE GENOMIC DNA]</scope>
    <source>
        <strain evidence="9 10">MA1</strain>
    </source>
</reference>
<dbReference type="PIRSF" id="PIRSF006060">
    <property type="entry name" value="AA_transporter"/>
    <property type="match status" value="1"/>
</dbReference>
<sequence length="474" mass="51337">MTDAGNKQTSATENGRTELERNMESRHLTMISLGGVIGTGLFVSSGYTIHQAGPLGAILAYAVGSLLVYCVMVSLGELSVAMPYAGSFHLYAKRFIGPGTAFTIAILYWLNWAVALASEFTAAGLLMQRWFPDSPAWAWSAVFIAVVFVLNIMSVRLYGEAEFWFASIKVLAIVAFILIGLLAIFGAIPIAGDDHAPLFGNFASDGWFPNGFAPVFSTLLTVVFAFSGTEVVGVAAGETKDPSSAIPKAVHTTVFRLAIFFIGSIAVMASLIPWHRAGVETSPFVLVFQSIGMPFAGDVMNFVVLTAVLSAANSGLYVCSRMVWSLAKERLIPARFAKTNFHGVPVWAVLFSMVGSLLALLSSVIAASTVYLVLVAVSGLATLVVWFSVCVCHIRFRREWAREGHSAGELGYRAPGYPLLPWLAIVMCIGALVLVVLDETQRSTLYCMVPFVICCYASYYALERRRRRDEHGDD</sequence>
<comment type="caution">
    <text evidence="9">The sequence shown here is derived from an EMBL/GenBank/DDBJ whole genome shotgun (WGS) entry which is preliminary data.</text>
</comment>
<dbReference type="EMBL" id="JAFEJT020000024">
    <property type="protein sequence ID" value="MCH9276022.1"/>
    <property type="molecule type" value="Genomic_DNA"/>
</dbReference>
<dbReference type="Pfam" id="PF00324">
    <property type="entry name" value="AA_permease"/>
    <property type="match status" value="1"/>
</dbReference>
<evidence type="ECO:0000256" key="5">
    <source>
        <dbReference type="ARBA" id="ARBA00022989"/>
    </source>
</evidence>
<evidence type="ECO:0000256" key="2">
    <source>
        <dbReference type="ARBA" id="ARBA00022448"/>
    </source>
</evidence>
<feature type="domain" description="Amino acid permease/ SLC12A" evidence="8">
    <location>
        <begin position="27"/>
        <end position="470"/>
    </location>
</feature>
<keyword evidence="2" id="KW-0813">Transport</keyword>
<evidence type="ECO:0000256" key="7">
    <source>
        <dbReference type="SAM" id="Phobius"/>
    </source>
</evidence>
<reference evidence="9 10" key="2">
    <citation type="journal article" date="2021" name="Syst. Appl. Microbiol.">
        <title>Phylogenetic classification of ten novel species belonging to the genus Bifidobacterium comprising B. phasiani sp. nov., B. pongonis sp. nov., B. saguinibicoloris sp. nov., B. colobi sp. nov., B. simiiventris sp. nov., B. santillanense sp. nov., B. miconis sp. nov., B. amazonense sp. nov., B. pluvialisilvae sp. nov., and B. miconisargentati sp. nov.</title>
        <authorList>
            <person name="Lugli G.A."/>
            <person name="Calvete-Torre I."/>
            <person name="Alessandri G."/>
            <person name="Milani C."/>
            <person name="Turroni F."/>
            <person name="Laiolo P."/>
            <person name="Ossiprandi M.C."/>
            <person name="Margolles A."/>
            <person name="Ruiz L."/>
            <person name="Ventura M."/>
        </authorList>
    </citation>
    <scope>NUCLEOTIDE SEQUENCE [LARGE SCALE GENOMIC DNA]</scope>
    <source>
        <strain evidence="9 10">MA1</strain>
    </source>
</reference>
<dbReference type="Gene3D" id="1.20.1740.10">
    <property type="entry name" value="Amino acid/polyamine transporter I"/>
    <property type="match status" value="1"/>
</dbReference>
<feature type="transmembrane region" description="Helical" evidence="7">
    <location>
        <begin position="417"/>
        <end position="437"/>
    </location>
</feature>
<protein>
    <submittedName>
        <fullName evidence="9">Amino acid permease</fullName>
    </submittedName>
</protein>
<comment type="subcellular location">
    <subcellularLocation>
        <location evidence="1">Membrane</location>
        <topology evidence="1">Multi-pass membrane protein</topology>
    </subcellularLocation>
</comment>
<dbReference type="InterPro" id="IPR004840">
    <property type="entry name" value="Amino_acid_permease_CS"/>
</dbReference>
<feature type="transmembrane region" description="Helical" evidence="7">
    <location>
        <begin position="170"/>
        <end position="191"/>
    </location>
</feature>
<keyword evidence="6 7" id="KW-0472">Membrane</keyword>
<dbReference type="PROSITE" id="PS00218">
    <property type="entry name" value="AMINO_ACID_PERMEASE_1"/>
    <property type="match status" value="1"/>
</dbReference>
<feature type="transmembrane region" description="Helical" evidence="7">
    <location>
        <begin position="371"/>
        <end position="396"/>
    </location>
</feature>
<dbReference type="InterPro" id="IPR004841">
    <property type="entry name" value="AA-permease/SLC12A_dom"/>
</dbReference>
<dbReference type="RefSeq" id="WP_241513722.1">
    <property type="nucleotide sequence ID" value="NZ_JAFEJT020000024.1"/>
</dbReference>
<keyword evidence="4" id="KW-0029">Amino-acid transport</keyword>
<feature type="transmembrane region" description="Helical" evidence="7">
    <location>
        <begin position="302"/>
        <end position="324"/>
    </location>
</feature>
<evidence type="ECO:0000259" key="8">
    <source>
        <dbReference type="Pfam" id="PF00324"/>
    </source>
</evidence>
<feature type="transmembrane region" description="Helical" evidence="7">
    <location>
        <begin position="28"/>
        <end position="49"/>
    </location>
</feature>
<proteinExistence type="predicted"/>
<keyword evidence="10" id="KW-1185">Reference proteome</keyword>
<keyword evidence="5 7" id="KW-1133">Transmembrane helix</keyword>
<feature type="transmembrane region" description="Helical" evidence="7">
    <location>
        <begin position="443"/>
        <end position="462"/>
    </location>
</feature>
<keyword evidence="3 7" id="KW-0812">Transmembrane</keyword>
<gene>
    <name evidence="9" type="ORF">JS533_007010</name>
</gene>
<feature type="transmembrane region" description="Helical" evidence="7">
    <location>
        <begin position="344"/>
        <end position="365"/>
    </location>
</feature>
<dbReference type="Proteomes" id="UP000710815">
    <property type="component" value="Unassembled WGS sequence"/>
</dbReference>
<evidence type="ECO:0000313" key="10">
    <source>
        <dbReference type="Proteomes" id="UP000710815"/>
    </source>
</evidence>
<evidence type="ECO:0000256" key="4">
    <source>
        <dbReference type="ARBA" id="ARBA00022970"/>
    </source>
</evidence>
<name>A0ABS9VVB1_9BIFI</name>
<evidence type="ECO:0000313" key="9">
    <source>
        <dbReference type="EMBL" id="MCH9276022.1"/>
    </source>
</evidence>
<feature type="transmembrane region" description="Helical" evidence="7">
    <location>
        <begin position="137"/>
        <end position="158"/>
    </location>
</feature>
<feature type="transmembrane region" description="Helical" evidence="7">
    <location>
        <begin position="254"/>
        <end position="274"/>
    </location>
</feature>
<organism evidence="9 10">
    <name type="scientific">Bifidobacterium amazonense</name>
    <dbReference type="NCBI Taxonomy" id="2809027"/>
    <lineage>
        <taxon>Bacteria</taxon>
        <taxon>Bacillati</taxon>
        <taxon>Actinomycetota</taxon>
        <taxon>Actinomycetes</taxon>
        <taxon>Bifidobacteriales</taxon>
        <taxon>Bifidobacteriaceae</taxon>
        <taxon>Bifidobacterium</taxon>
    </lineage>
</organism>
<feature type="transmembrane region" description="Helical" evidence="7">
    <location>
        <begin position="95"/>
        <end position="117"/>
    </location>
</feature>
<evidence type="ECO:0000256" key="3">
    <source>
        <dbReference type="ARBA" id="ARBA00022692"/>
    </source>
</evidence>
<evidence type="ECO:0000256" key="1">
    <source>
        <dbReference type="ARBA" id="ARBA00004141"/>
    </source>
</evidence>
<feature type="transmembrane region" description="Helical" evidence="7">
    <location>
        <begin position="55"/>
        <end position="75"/>
    </location>
</feature>
<feature type="transmembrane region" description="Helical" evidence="7">
    <location>
        <begin position="211"/>
        <end position="233"/>
    </location>
</feature>
<dbReference type="PANTHER" id="PTHR43495:SF5">
    <property type="entry name" value="GAMMA-AMINOBUTYRIC ACID PERMEASE"/>
    <property type="match status" value="1"/>
</dbReference>
<accession>A0ABS9VVB1</accession>
<dbReference type="PANTHER" id="PTHR43495">
    <property type="entry name" value="GABA PERMEASE"/>
    <property type="match status" value="1"/>
</dbReference>
<evidence type="ECO:0000256" key="6">
    <source>
        <dbReference type="ARBA" id="ARBA00023136"/>
    </source>
</evidence>